<dbReference type="Gene3D" id="2.40.170.20">
    <property type="entry name" value="TonB-dependent receptor, beta-barrel domain"/>
    <property type="match status" value="1"/>
</dbReference>
<evidence type="ECO:0000256" key="5">
    <source>
        <dbReference type="ARBA" id="ARBA00022692"/>
    </source>
</evidence>
<dbReference type="PROSITE" id="PS52016">
    <property type="entry name" value="TONB_DEPENDENT_REC_3"/>
    <property type="match status" value="1"/>
</dbReference>
<dbReference type="Pfam" id="PF00593">
    <property type="entry name" value="TonB_dep_Rec_b-barrel"/>
    <property type="match status" value="1"/>
</dbReference>
<dbReference type="CDD" id="cd01347">
    <property type="entry name" value="ligand_gated_channel"/>
    <property type="match status" value="1"/>
</dbReference>
<accession>A0ABV0G5J8</accession>
<dbReference type="InterPro" id="IPR036942">
    <property type="entry name" value="Beta-barrel_TonB_sf"/>
</dbReference>
<name>A0ABV0G5J8_9BURK</name>
<comment type="caution">
    <text evidence="15">The sequence shown here is derived from an EMBL/GenBank/DDBJ whole genome shotgun (WGS) entry which is preliminary data.</text>
</comment>
<dbReference type="EMBL" id="JBDPZD010000005">
    <property type="protein sequence ID" value="MEO3692998.1"/>
    <property type="molecule type" value="Genomic_DNA"/>
</dbReference>
<evidence type="ECO:0000256" key="12">
    <source>
        <dbReference type="SAM" id="SignalP"/>
    </source>
</evidence>
<keyword evidence="6 11" id="KW-0798">TonB box</keyword>
<evidence type="ECO:0000256" key="8">
    <source>
        <dbReference type="ARBA" id="ARBA00023170"/>
    </source>
</evidence>
<proteinExistence type="inferred from homology"/>
<sequence length="906" mass="98911">MPMTMRPTAFAALAALATLCNPAAAQEKLDRVEVTGTAIKRLASETALPVQVISRQDIVKAGVTTAAELMANISAASNSLTDGVSMMNAGYKDQAGFNSANLRGLGTSSTLVLLNGRRMANFASPGDDSGVDLNSIPLAAVQRVEVLLDGASALYGSDAIGGVINFITRKDYRGLDLDISAMRTQEGGAGKRTASVGGGFGDLARDRFNVMAVVDVQRTDALNTAQRKFIDELKVPERLPHLLSSAGFPANIRLTRSQRNFLEDADFKVAGHTISSRTINLAAPTCSPPHTLYLPDGIGGVDGCTFDYMRDVELYPDSRKSSFLGRAVFQLSAGHQMFIEQSLTDSRTRYTGTSNRIDADIPVSFVPSIAATGLDEDLTVRTRLIDAGPRKSQVLSKGARTLIGLQGSLADWDYDAAINHSTDRIRERDVAGYYLYDKMMDAFYSGLINPFGPQKAAGLDYLRNNQLDVETRTARGVMDVVDLRAQRSLGQLAGGELGLALGAEWRQEKVESAASALLLSDNILGDTTPGDAQSTNHRRKVWALYGEVNAPLSKQLELQFAVRHDRYQDVGSSTNPKLGVRFQPTKALLLRASAGTGFRAPSLNDLYRPVKTGETQVLPDPVCMRENDNDLATCADFWTTRTYANAKLKPERSRQFSIGMVLEPLPGWSASVDYWSILKRDVISTIGDDIILRNEAKYASLVHRLNMNEGLQGCDYDPEDSTICFIELRKDNRGRHNVNGLDLSLELKSLRTSIGAFGAKLIGTLALKSERQTGFGDDFVSNLGKFVNDGVVQRWRHRLTFDWSQGPWNATLSNTYLSSYTDQNSAIDNNAGTVVAPNRVKAYSLWDLSAAWEANKQFTVRAGIKNLANTAPPFSNQAYFFLSGYDPSYTDPRGRSVYASIRYSLH</sequence>
<dbReference type="Gene3D" id="2.170.130.10">
    <property type="entry name" value="TonB-dependent receptor, plug domain"/>
    <property type="match status" value="1"/>
</dbReference>
<feature type="domain" description="TonB-dependent receptor plug" evidence="14">
    <location>
        <begin position="44"/>
        <end position="163"/>
    </location>
</feature>
<dbReference type="InterPro" id="IPR037066">
    <property type="entry name" value="Plug_dom_sf"/>
</dbReference>
<dbReference type="Proteomes" id="UP001495147">
    <property type="component" value="Unassembled WGS sequence"/>
</dbReference>
<reference evidence="15 16" key="1">
    <citation type="submission" date="2024-05" db="EMBL/GenBank/DDBJ databases">
        <title>Roseateles sp. DJS-2-20 16S ribosomal RNA gene Genome sequencing and assembly.</title>
        <authorList>
            <person name="Woo H."/>
        </authorList>
    </citation>
    <scope>NUCLEOTIDE SEQUENCE [LARGE SCALE GENOMIC DNA]</scope>
    <source>
        <strain evidence="15 16">DJS-2-20</strain>
    </source>
</reference>
<evidence type="ECO:0000256" key="9">
    <source>
        <dbReference type="ARBA" id="ARBA00023237"/>
    </source>
</evidence>
<keyword evidence="8 15" id="KW-0675">Receptor</keyword>
<feature type="signal peptide" evidence="12">
    <location>
        <begin position="1"/>
        <end position="25"/>
    </location>
</feature>
<evidence type="ECO:0000256" key="6">
    <source>
        <dbReference type="ARBA" id="ARBA00023077"/>
    </source>
</evidence>
<evidence type="ECO:0000313" key="16">
    <source>
        <dbReference type="Proteomes" id="UP001495147"/>
    </source>
</evidence>
<keyword evidence="9 10" id="KW-0998">Cell outer membrane</keyword>
<evidence type="ECO:0000313" key="15">
    <source>
        <dbReference type="EMBL" id="MEO3692998.1"/>
    </source>
</evidence>
<evidence type="ECO:0000256" key="1">
    <source>
        <dbReference type="ARBA" id="ARBA00004571"/>
    </source>
</evidence>
<keyword evidence="12" id="KW-0732">Signal</keyword>
<comment type="similarity">
    <text evidence="2 10 11">Belongs to the TonB-dependent receptor family.</text>
</comment>
<evidence type="ECO:0000256" key="2">
    <source>
        <dbReference type="ARBA" id="ARBA00009810"/>
    </source>
</evidence>
<dbReference type="PANTHER" id="PTHR47234">
    <property type="match status" value="1"/>
</dbReference>
<keyword evidence="5 10" id="KW-0812">Transmembrane</keyword>
<dbReference type="InterPro" id="IPR012910">
    <property type="entry name" value="Plug_dom"/>
</dbReference>
<evidence type="ECO:0000256" key="7">
    <source>
        <dbReference type="ARBA" id="ARBA00023136"/>
    </source>
</evidence>
<comment type="subcellular location">
    <subcellularLocation>
        <location evidence="1 10">Cell outer membrane</location>
        <topology evidence="1 10">Multi-pass membrane protein</topology>
    </subcellularLocation>
</comment>
<dbReference type="SUPFAM" id="SSF56935">
    <property type="entry name" value="Porins"/>
    <property type="match status" value="1"/>
</dbReference>
<gene>
    <name evidence="15" type="ORF">ABDJ85_16115</name>
</gene>
<keyword evidence="16" id="KW-1185">Reference proteome</keyword>
<keyword evidence="7 10" id="KW-0472">Membrane</keyword>
<dbReference type="PANTHER" id="PTHR47234:SF2">
    <property type="entry name" value="TONB-DEPENDENT RECEPTOR"/>
    <property type="match status" value="1"/>
</dbReference>
<evidence type="ECO:0000259" key="14">
    <source>
        <dbReference type="Pfam" id="PF07715"/>
    </source>
</evidence>
<evidence type="ECO:0000256" key="3">
    <source>
        <dbReference type="ARBA" id="ARBA00022448"/>
    </source>
</evidence>
<evidence type="ECO:0000256" key="4">
    <source>
        <dbReference type="ARBA" id="ARBA00022452"/>
    </source>
</evidence>
<protein>
    <submittedName>
        <fullName evidence="15">TonB-dependent receptor</fullName>
    </submittedName>
</protein>
<dbReference type="InterPro" id="IPR000531">
    <property type="entry name" value="Beta-barrel_TonB"/>
</dbReference>
<evidence type="ECO:0000256" key="11">
    <source>
        <dbReference type="RuleBase" id="RU003357"/>
    </source>
</evidence>
<keyword evidence="4 10" id="KW-1134">Transmembrane beta strand</keyword>
<evidence type="ECO:0000259" key="13">
    <source>
        <dbReference type="Pfam" id="PF00593"/>
    </source>
</evidence>
<keyword evidence="3 10" id="KW-0813">Transport</keyword>
<evidence type="ECO:0000256" key="10">
    <source>
        <dbReference type="PROSITE-ProRule" id="PRU01360"/>
    </source>
</evidence>
<organism evidence="15 16">
    <name type="scientific">Roseateles paludis</name>
    <dbReference type="NCBI Taxonomy" id="3145238"/>
    <lineage>
        <taxon>Bacteria</taxon>
        <taxon>Pseudomonadati</taxon>
        <taxon>Pseudomonadota</taxon>
        <taxon>Betaproteobacteria</taxon>
        <taxon>Burkholderiales</taxon>
        <taxon>Sphaerotilaceae</taxon>
        <taxon>Roseateles</taxon>
    </lineage>
</organism>
<feature type="domain" description="TonB-dependent receptor-like beta-barrel" evidence="13">
    <location>
        <begin position="399"/>
        <end position="867"/>
    </location>
</feature>
<dbReference type="Pfam" id="PF07715">
    <property type="entry name" value="Plug"/>
    <property type="match status" value="1"/>
</dbReference>
<dbReference type="InterPro" id="IPR039426">
    <property type="entry name" value="TonB-dep_rcpt-like"/>
</dbReference>
<feature type="chain" id="PRO_5045923951" evidence="12">
    <location>
        <begin position="26"/>
        <end position="906"/>
    </location>
</feature>